<feature type="domain" description="HNH nuclease" evidence="1">
    <location>
        <begin position="213"/>
        <end position="286"/>
    </location>
</feature>
<organism evidence="2 3">
    <name type="scientific">Emergomyces africanus</name>
    <dbReference type="NCBI Taxonomy" id="1955775"/>
    <lineage>
        <taxon>Eukaryota</taxon>
        <taxon>Fungi</taxon>
        <taxon>Dikarya</taxon>
        <taxon>Ascomycota</taxon>
        <taxon>Pezizomycotina</taxon>
        <taxon>Eurotiomycetes</taxon>
        <taxon>Eurotiomycetidae</taxon>
        <taxon>Onygenales</taxon>
        <taxon>Ajellomycetaceae</taxon>
        <taxon>Emergomyces</taxon>
    </lineage>
</organism>
<comment type="caution">
    <text evidence="2">The sequence shown here is derived from an EMBL/GenBank/DDBJ whole genome shotgun (WGS) entry which is preliminary data.</text>
</comment>
<reference evidence="2 3" key="1">
    <citation type="submission" date="2015-07" db="EMBL/GenBank/DDBJ databases">
        <title>Emmonsia species relationships and genome sequence.</title>
        <authorList>
            <person name="Cuomo C.A."/>
            <person name="Schwartz I.S."/>
            <person name="Kenyon C."/>
            <person name="de Hoog G.S."/>
            <person name="Govender N.P."/>
            <person name="Botha A."/>
            <person name="Moreno L."/>
            <person name="de Vries M."/>
            <person name="Munoz J.F."/>
            <person name="Stielow J.B."/>
        </authorList>
    </citation>
    <scope>NUCLEOTIDE SEQUENCE [LARGE SCALE GENOMIC DNA]</scope>
    <source>
        <strain evidence="2 3">CBS 136260</strain>
    </source>
</reference>
<sequence>MATAIPHHRHQSSMERLINFNLRPSLGILERERAKHRLHSIIKNVETSNDSIIQGYSRPLLVRYTYEYSLSDRSKDTFLRAFFDTMPVTLDSDSDIDFSDTVLEEQIRTAFTGFADYLFDNFFLPLMASSQKTPQPSPITHSAVQRALGGEQEFSGTPDRLSSLRGICLTRDRHRCVISRKFDSREAENRFHLEGDMARDDDGMFLHTQRLFARLEVAHILPHSLVHTEKGGQLEHSKQVALEILNMFDHDAAYLIEGEEVDRPRNAITLTHDLHDWFGRFKIFFEPVPDQPPHTYTVGSYVRPNMLPDLALPLTRKLYITENRTIDPPLPRLLAIHRAIARILHLSGAGEYIDQILRDLGEIGVRADGSTELGHFVKLRLDGWITGVA</sequence>
<evidence type="ECO:0000259" key="1">
    <source>
        <dbReference type="Pfam" id="PF13391"/>
    </source>
</evidence>
<evidence type="ECO:0000313" key="2">
    <source>
        <dbReference type="EMBL" id="OAX78421.1"/>
    </source>
</evidence>
<dbReference type="Pfam" id="PF13391">
    <property type="entry name" value="HNH_2"/>
    <property type="match status" value="1"/>
</dbReference>
<gene>
    <name evidence="2" type="ORF">ACJ72_07272</name>
</gene>
<name>A0A1B7NNN3_9EURO</name>
<evidence type="ECO:0000313" key="3">
    <source>
        <dbReference type="Proteomes" id="UP000091918"/>
    </source>
</evidence>
<dbReference type="STRING" id="1658172.A0A1B7NNN3"/>
<proteinExistence type="predicted"/>
<accession>A0A1B7NNN3</accession>
<keyword evidence="3" id="KW-1185">Reference proteome</keyword>
<protein>
    <recommendedName>
        <fullName evidence="1">HNH nuclease domain-containing protein</fullName>
    </recommendedName>
</protein>
<dbReference type="InterPro" id="IPR003615">
    <property type="entry name" value="HNH_nuc"/>
</dbReference>
<dbReference type="OrthoDB" id="2104739at2759"/>
<dbReference type="AlphaFoldDB" id="A0A1B7NNN3"/>
<dbReference type="Proteomes" id="UP000091918">
    <property type="component" value="Unassembled WGS sequence"/>
</dbReference>
<dbReference type="EMBL" id="LGUA01001533">
    <property type="protein sequence ID" value="OAX78421.1"/>
    <property type="molecule type" value="Genomic_DNA"/>
</dbReference>